<feature type="non-terminal residue" evidence="2">
    <location>
        <position position="211"/>
    </location>
</feature>
<feature type="compositionally biased region" description="Polar residues" evidence="1">
    <location>
        <begin position="145"/>
        <end position="163"/>
    </location>
</feature>
<comment type="caution">
    <text evidence="2">The sequence shown here is derived from an EMBL/GenBank/DDBJ whole genome shotgun (WGS) entry which is preliminary data.</text>
</comment>
<organism evidence="2 3">
    <name type="scientific">Batillaria attramentaria</name>
    <dbReference type="NCBI Taxonomy" id="370345"/>
    <lineage>
        <taxon>Eukaryota</taxon>
        <taxon>Metazoa</taxon>
        <taxon>Spiralia</taxon>
        <taxon>Lophotrochozoa</taxon>
        <taxon>Mollusca</taxon>
        <taxon>Gastropoda</taxon>
        <taxon>Caenogastropoda</taxon>
        <taxon>Sorbeoconcha</taxon>
        <taxon>Cerithioidea</taxon>
        <taxon>Batillariidae</taxon>
        <taxon>Batillaria</taxon>
    </lineage>
</organism>
<feature type="compositionally biased region" description="Pro residues" evidence="1">
    <location>
        <begin position="201"/>
        <end position="211"/>
    </location>
</feature>
<feature type="region of interest" description="Disordered" evidence="1">
    <location>
        <begin position="145"/>
        <end position="211"/>
    </location>
</feature>
<name>A0ABD0K635_9CAEN</name>
<reference evidence="2 3" key="1">
    <citation type="journal article" date="2023" name="Sci. Data">
        <title>Genome assembly of the Korean intertidal mud-creeper Batillaria attramentaria.</title>
        <authorList>
            <person name="Patra A.K."/>
            <person name="Ho P.T."/>
            <person name="Jun S."/>
            <person name="Lee S.J."/>
            <person name="Kim Y."/>
            <person name="Won Y.J."/>
        </authorList>
    </citation>
    <scope>NUCLEOTIDE SEQUENCE [LARGE SCALE GENOMIC DNA]</scope>
    <source>
        <strain evidence="2">Wonlab-2016</strain>
    </source>
</reference>
<feature type="compositionally biased region" description="Polar residues" evidence="1">
    <location>
        <begin position="172"/>
        <end position="186"/>
    </location>
</feature>
<protein>
    <submittedName>
        <fullName evidence="2">Uncharacterized protein</fullName>
    </submittedName>
</protein>
<dbReference type="AlphaFoldDB" id="A0ABD0K635"/>
<dbReference type="Proteomes" id="UP001519460">
    <property type="component" value="Unassembled WGS sequence"/>
</dbReference>
<accession>A0ABD0K635</accession>
<gene>
    <name evidence="2" type="ORF">BaRGS_00025950</name>
</gene>
<feature type="non-terminal residue" evidence="2">
    <location>
        <position position="1"/>
    </location>
</feature>
<evidence type="ECO:0000313" key="2">
    <source>
        <dbReference type="EMBL" id="KAK7482784.1"/>
    </source>
</evidence>
<sequence>TRLKIATVTLVLPCRAGGKWRFLMTVGFEGPAEEGLTLLRPECSGVNLPLRTSAGTRYANDHLTPRRGEYFTLSQCLGRSGCHPMVALSTLPAIASFHQPHRKPAMNDCRLSEDLGAAASVGTAVLPCQLQGVTCKGTQAMQMVQKQESPTTPMTPVSNQLTEPSPCENGFSRIQRQSAVTQSLPGQVSRARAQKPSRHLPVPPPSLDMHA</sequence>
<proteinExistence type="predicted"/>
<dbReference type="EMBL" id="JACVVK020000238">
    <property type="protein sequence ID" value="KAK7482784.1"/>
    <property type="molecule type" value="Genomic_DNA"/>
</dbReference>
<evidence type="ECO:0000313" key="3">
    <source>
        <dbReference type="Proteomes" id="UP001519460"/>
    </source>
</evidence>
<evidence type="ECO:0000256" key="1">
    <source>
        <dbReference type="SAM" id="MobiDB-lite"/>
    </source>
</evidence>
<keyword evidence="3" id="KW-1185">Reference proteome</keyword>